<dbReference type="SMART" id="SM00829">
    <property type="entry name" value="PKS_ER"/>
    <property type="match status" value="1"/>
</dbReference>
<evidence type="ECO:0000313" key="2">
    <source>
        <dbReference type="EMBL" id="KIK49868.1"/>
    </source>
</evidence>
<accession>A0A0D0C511</accession>
<dbReference type="PANTHER" id="PTHR45348:SF2">
    <property type="entry name" value="ZINC-TYPE ALCOHOL DEHYDROGENASE-LIKE PROTEIN C2E1P3.01"/>
    <property type="match status" value="1"/>
</dbReference>
<dbReference type="InterPro" id="IPR013149">
    <property type="entry name" value="ADH-like_C"/>
</dbReference>
<dbReference type="AlphaFoldDB" id="A0A0D0C511"/>
<dbReference type="InterPro" id="IPR047122">
    <property type="entry name" value="Trans-enoyl_RdTase-like"/>
</dbReference>
<dbReference type="Gene3D" id="3.90.180.10">
    <property type="entry name" value="Medium-chain alcohol dehydrogenases, catalytic domain"/>
    <property type="match status" value="1"/>
</dbReference>
<dbReference type="Pfam" id="PF00107">
    <property type="entry name" value="ADH_zinc_N"/>
    <property type="match status" value="1"/>
</dbReference>
<dbReference type="InterPro" id="IPR036291">
    <property type="entry name" value="NAD(P)-bd_dom_sf"/>
</dbReference>
<keyword evidence="3" id="KW-1185">Reference proteome</keyword>
<proteinExistence type="predicted"/>
<protein>
    <recommendedName>
        <fullName evidence="1">Enoyl reductase (ER) domain-containing protein</fullName>
    </recommendedName>
</protein>
<dbReference type="Gene3D" id="3.40.50.720">
    <property type="entry name" value="NAD(P)-binding Rossmann-like Domain"/>
    <property type="match status" value="1"/>
</dbReference>
<dbReference type="InterPro" id="IPR013154">
    <property type="entry name" value="ADH-like_N"/>
</dbReference>
<dbReference type="PANTHER" id="PTHR45348">
    <property type="entry name" value="HYPOTHETICAL OXIDOREDUCTASE (EUROFUNG)"/>
    <property type="match status" value="1"/>
</dbReference>
<dbReference type="CDD" id="cd08249">
    <property type="entry name" value="enoyl_reductase_like"/>
    <property type="match status" value="1"/>
</dbReference>
<dbReference type="SUPFAM" id="SSF51735">
    <property type="entry name" value="NAD(P)-binding Rossmann-fold domains"/>
    <property type="match status" value="1"/>
</dbReference>
<dbReference type="Pfam" id="PF08240">
    <property type="entry name" value="ADH_N"/>
    <property type="match status" value="1"/>
</dbReference>
<gene>
    <name evidence="2" type="ORF">GYMLUDRAFT_253489</name>
</gene>
<dbReference type="HOGENOM" id="CLU_026673_16_5_1"/>
<name>A0A0D0C511_9AGAR</name>
<reference evidence="2 3" key="1">
    <citation type="submission" date="2014-04" db="EMBL/GenBank/DDBJ databases">
        <title>Evolutionary Origins and Diversification of the Mycorrhizal Mutualists.</title>
        <authorList>
            <consortium name="DOE Joint Genome Institute"/>
            <consortium name="Mycorrhizal Genomics Consortium"/>
            <person name="Kohler A."/>
            <person name="Kuo A."/>
            <person name="Nagy L.G."/>
            <person name="Floudas D."/>
            <person name="Copeland A."/>
            <person name="Barry K.W."/>
            <person name="Cichocki N."/>
            <person name="Veneault-Fourrey C."/>
            <person name="LaButti K."/>
            <person name="Lindquist E.A."/>
            <person name="Lipzen A."/>
            <person name="Lundell T."/>
            <person name="Morin E."/>
            <person name="Murat C."/>
            <person name="Riley R."/>
            <person name="Ohm R."/>
            <person name="Sun H."/>
            <person name="Tunlid A."/>
            <person name="Henrissat B."/>
            <person name="Grigoriev I.V."/>
            <person name="Hibbett D.S."/>
            <person name="Martin F."/>
        </authorList>
    </citation>
    <scope>NUCLEOTIDE SEQUENCE [LARGE SCALE GENOMIC DNA]</scope>
    <source>
        <strain evidence="2 3">FD-317 M1</strain>
    </source>
</reference>
<dbReference type="InterPro" id="IPR011032">
    <property type="entry name" value="GroES-like_sf"/>
</dbReference>
<dbReference type="Proteomes" id="UP000053593">
    <property type="component" value="Unassembled WGS sequence"/>
</dbReference>
<sequence length="363" mass="38604">MSFTSNSAVQQALVIETSKAPFTLKSIPVPKPGPGELLVKVFAAAMNPVDHFIQAFDLFPNFKYPAVIGFDVAGEVEEVGEDVEGFAKGDKVFFEGQENKSEYDAFQQYALTTADTTAKIPAGLSYAQASTIPLTLMTAVIGLLPAHPIGAGLNPTLDPQVSFAGETALVIGGGTCVGQFAIQTLRYLKFTTIITYASAKHTSYLKSLGATHIVDRTHVPLSDLPSAVAHLTSESIKVVYSAVTAPEAQEAGYACLGRNCAAKIAIAHPRPEVPKRKENGEVIEDPEGRIVYSCYGSPHTEANREFGRLFWGKLAGMVEEGVFVPSRVESLPNGLLGVVEGAKMLGNGEVSGVKLVVYPQETA</sequence>
<dbReference type="EMBL" id="KN834972">
    <property type="protein sequence ID" value="KIK49868.1"/>
    <property type="molecule type" value="Genomic_DNA"/>
</dbReference>
<organism evidence="2 3">
    <name type="scientific">Collybiopsis luxurians FD-317 M1</name>
    <dbReference type="NCBI Taxonomy" id="944289"/>
    <lineage>
        <taxon>Eukaryota</taxon>
        <taxon>Fungi</taxon>
        <taxon>Dikarya</taxon>
        <taxon>Basidiomycota</taxon>
        <taxon>Agaricomycotina</taxon>
        <taxon>Agaricomycetes</taxon>
        <taxon>Agaricomycetidae</taxon>
        <taxon>Agaricales</taxon>
        <taxon>Marasmiineae</taxon>
        <taxon>Omphalotaceae</taxon>
        <taxon>Collybiopsis</taxon>
        <taxon>Collybiopsis luxurians</taxon>
    </lineage>
</organism>
<feature type="domain" description="Enoyl reductase (ER)" evidence="1">
    <location>
        <begin position="17"/>
        <end position="357"/>
    </location>
</feature>
<dbReference type="SUPFAM" id="SSF50129">
    <property type="entry name" value="GroES-like"/>
    <property type="match status" value="1"/>
</dbReference>
<evidence type="ECO:0000259" key="1">
    <source>
        <dbReference type="SMART" id="SM00829"/>
    </source>
</evidence>
<evidence type="ECO:0000313" key="3">
    <source>
        <dbReference type="Proteomes" id="UP000053593"/>
    </source>
</evidence>
<dbReference type="GO" id="GO:0016651">
    <property type="term" value="F:oxidoreductase activity, acting on NAD(P)H"/>
    <property type="evidence" value="ECO:0007669"/>
    <property type="project" value="InterPro"/>
</dbReference>
<dbReference type="InterPro" id="IPR020843">
    <property type="entry name" value="ER"/>
</dbReference>
<dbReference type="OrthoDB" id="3233595at2759"/>